<keyword evidence="2" id="KW-0132">Cell division</keyword>
<dbReference type="Gene3D" id="1.25.10.10">
    <property type="entry name" value="Leucine-rich Repeat Variant"/>
    <property type="match status" value="1"/>
</dbReference>
<dbReference type="Pfam" id="PF20168">
    <property type="entry name" value="PDS5"/>
    <property type="match status" value="1"/>
</dbReference>
<keyword evidence="4" id="KW-0539">Nucleus</keyword>
<gene>
    <name evidence="8" type="primary">LOC100208020</name>
</gene>
<dbReference type="RefSeq" id="XP_065668965.1">
    <property type="nucleotide sequence ID" value="XM_065812893.1"/>
</dbReference>
<evidence type="ECO:0000313" key="8">
    <source>
        <dbReference type="RefSeq" id="XP_065668965.1"/>
    </source>
</evidence>
<dbReference type="CDD" id="cd19953">
    <property type="entry name" value="PDS5"/>
    <property type="match status" value="1"/>
</dbReference>
<dbReference type="InterPro" id="IPR011989">
    <property type="entry name" value="ARM-like"/>
</dbReference>
<dbReference type="InterPro" id="IPR039776">
    <property type="entry name" value="Pds5"/>
</dbReference>
<name>A0ABM4D3W9_HYDVU</name>
<feature type="compositionally biased region" description="Basic and acidic residues" evidence="6">
    <location>
        <begin position="1329"/>
        <end position="1338"/>
    </location>
</feature>
<evidence type="ECO:0000256" key="2">
    <source>
        <dbReference type="ARBA" id="ARBA00022618"/>
    </source>
</evidence>
<keyword evidence="7" id="KW-1185">Reference proteome</keyword>
<dbReference type="Proteomes" id="UP001652625">
    <property type="component" value="Chromosome 12"/>
</dbReference>
<dbReference type="SUPFAM" id="SSF48371">
    <property type="entry name" value="ARM repeat"/>
    <property type="match status" value="1"/>
</dbReference>
<keyword evidence="5" id="KW-0131">Cell cycle</keyword>
<dbReference type="PANTHER" id="PTHR12663">
    <property type="entry name" value="ANDROGEN INDUCED INHIBITOR OF PROLIFERATION AS3 / PDS5-RELATED"/>
    <property type="match status" value="1"/>
</dbReference>
<feature type="region of interest" description="Disordered" evidence="6">
    <location>
        <begin position="1109"/>
        <end position="1139"/>
    </location>
</feature>
<feature type="compositionally biased region" description="Basic and acidic residues" evidence="6">
    <location>
        <begin position="1312"/>
        <end position="1321"/>
    </location>
</feature>
<evidence type="ECO:0000256" key="5">
    <source>
        <dbReference type="ARBA" id="ARBA00023306"/>
    </source>
</evidence>
<sequence>MDDSLSKKRKKKNFKEITQDLSNDELIRRLKSIAQELTSVEQGESLTELEALAASLATNFIFYHKDKDAKSLSACCLADILRIFTPEPPYNEEQLKDIFRLFLQQFVELGNAKEGQMYQRHFYILETLALGNTFAVCIELEATDIIQKLFETFFSVISNHHNARVKCFMLDIMCPLILEGDSLPQEIFDLILTSLVEPNKSKNLEAFKLASDVIDRCSSAIEPYIQLFFNNTLVLGSSPTSLIAGKLYDLLYELYKINKNVLLYVLPQLNFKLQGSDESERLEAVKLLHRLFEYDGNTLSENNKTLWNSYLGRFVDVSLDIRVECVQMSKQFLLSPVERFVEDITEQLLQRILDPDEKVRSETVVVICEAAAENFSLIKSQLIESVKGRTRDKKWLVRREAITSLGKLYKVVYNSKNVKCQKDLAWIPSIILHLYIQDSIEDRLCIERVFHGCLIPVSLESEIRMKRLLDVYLSLDETSINIFDSMLKHRSRVNFEFSALLELYKNEKEENKEQKLHLKILAVSRCLPDPIRAQENLKKLLQLCTDDKLYQLFKLCVDPRQECPKKMKSITEILKLTSKSTIIDTIKVLLDRVCSLIVDMPSFTILLREVKLLIDGISNDDDAEESEDAIMEKGKFGLKLIKCLASTHPAVFQSKQCYEFLLLLIKHNDSTVVEMTLDALNYVIAELEVVDKTLCSCYQPVLSKLVTNGTSKEAKYSLRCLHTMLNDSSNVMERLFKNLLEKLNFDVDSSQLQAALSALGEVAILEPSVFEIKHKVVISNFVVKQLLIVDREEPSYSQENNEWLSDVSQETLSKIKGIKLLTCWLLGLTHSHSSQAIPVFRLLTAILSNDGDLTGNKKISAADRSRLRLASALALLKIVQNLNYVDVITLQQYQQLSYIMQDTCFEVREKFTIKLHQALDKIQLPLDYLAYFSLAATDPSKERRLKVHHMISKNAQTRREYSRMHSAAAARPYNVLPEYCLPYVVYLLAHHPDFNSSDFNELQKTKKYLWFFLEPIMGLKAENYSFLKKLLENIKQTKDVQDPDNDIVNEKMYTVCDLAINCIMTKCHTFTLTDFPGNVVLPKKLFVADKNLNNMKLYLPKNFEKSQKKHQVETVPKSMKMESTDEITTESSTVMSTKRSALDSGIENLKDSKKSRFISKENIKSPVELSRRTKNAKSIVQNLEKNKALSPSPLKKSPLKVQKINTITSETPNSISSVDLSDMELPKTNIRKPQLKKKQSKLDSFIKKKEHFINDNIAATNKAEKDKTENTIAHQEKKMTSCKNYHLRNSPLNASIANIRIGEKKGFEATNDITKEGDEPSHLLINNEDSSHSSEKVSKNPNKLLVRRKQRTRK</sequence>
<accession>A0ABM4D3W9</accession>
<proteinExistence type="predicted"/>
<dbReference type="InterPro" id="IPR016024">
    <property type="entry name" value="ARM-type_fold"/>
</dbReference>
<feature type="compositionally biased region" description="Basic residues" evidence="6">
    <location>
        <begin position="1345"/>
        <end position="1354"/>
    </location>
</feature>
<reference evidence="8" key="1">
    <citation type="submission" date="2025-08" db="UniProtKB">
        <authorList>
            <consortium name="RefSeq"/>
        </authorList>
    </citation>
    <scope>IDENTIFICATION</scope>
</reference>
<evidence type="ECO:0000256" key="6">
    <source>
        <dbReference type="SAM" id="MobiDB-lite"/>
    </source>
</evidence>
<evidence type="ECO:0000256" key="4">
    <source>
        <dbReference type="ARBA" id="ARBA00023242"/>
    </source>
</evidence>
<evidence type="ECO:0000256" key="1">
    <source>
        <dbReference type="ARBA" id="ARBA00004123"/>
    </source>
</evidence>
<evidence type="ECO:0000313" key="7">
    <source>
        <dbReference type="Proteomes" id="UP001652625"/>
    </source>
</evidence>
<evidence type="ECO:0000256" key="3">
    <source>
        <dbReference type="ARBA" id="ARBA00022776"/>
    </source>
</evidence>
<comment type="subcellular location">
    <subcellularLocation>
        <location evidence="1">Nucleus</location>
    </subcellularLocation>
</comment>
<organism evidence="7 8">
    <name type="scientific">Hydra vulgaris</name>
    <name type="common">Hydra</name>
    <name type="synonym">Hydra attenuata</name>
    <dbReference type="NCBI Taxonomy" id="6087"/>
    <lineage>
        <taxon>Eukaryota</taxon>
        <taxon>Metazoa</taxon>
        <taxon>Cnidaria</taxon>
        <taxon>Hydrozoa</taxon>
        <taxon>Hydroidolina</taxon>
        <taxon>Anthoathecata</taxon>
        <taxon>Aplanulata</taxon>
        <taxon>Hydridae</taxon>
        <taxon>Hydra</taxon>
    </lineage>
</organism>
<protein>
    <submittedName>
        <fullName evidence="8">Sister chromatid cohesion protein PDS5 homolog B isoform X2</fullName>
    </submittedName>
</protein>
<feature type="region of interest" description="Disordered" evidence="6">
    <location>
        <begin position="1312"/>
        <end position="1354"/>
    </location>
</feature>
<dbReference type="PANTHER" id="PTHR12663:SF0">
    <property type="entry name" value="PRECOCIOUS DISSOCIATION OF SISTERS 5, ISOFORM A"/>
    <property type="match status" value="1"/>
</dbReference>
<keyword evidence="3" id="KW-0498">Mitosis</keyword>
<dbReference type="GeneID" id="100208020"/>